<dbReference type="Proteomes" id="UP001497744">
    <property type="component" value="Unassembled WGS sequence"/>
</dbReference>
<proteinExistence type="predicted"/>
<keyword evidence="2" id="KW-1185">Reference proteome</keyword>
<name>A0AAV4LWK1_BABCB</name>
<accession>A0AAV4LWK1</accession>
<organism evidence="1 2">
    <name type="scientific">Babesia caballi</name>
    <dbReference type="NCBI Taxonomy" id="5871"/>
    <lineage>
        <taxon>Eukaryota</taxon>
        <taxon>Sar</taxon>
        <taxon>Alveolata</taxon>
        <taxon>Apicomplexa</taxon>
        <taxon>Aconoidasida</taxon>
        <taxon>Piroplasmida</taxon>
        <taxon>Babesiidae</taxon>
        <taxon>Babesia</taxon>
    </lineage>
</organism>
<comment type="caution">
    <text evidence="1">The sequence shown here is derived from an EMBL/GenBank/DDBJ whole genome shotgun (WGS) entry which is preliminary data.</text>
</comment>
<dbReference type="RefSeq" id="XP_067716059.1">
    <property type="nucleotide sequence ID" value="XM_067859958.1"/>
</dbReference>
<gene>
    <name evidence="1" type="ORF">BcabD6B2_34250</name>
</gene>
<dbReference type="AlphaFoldDB" id="A0AAV4LWK1"/>
<evidence type="ECO:0000313" key="1">
    <source>
        <dbReference type="EMBL" id="GIX63990.1"/>
    </source>
</evidence>
<sequence length="107" mass="12305">MSAIALHLVDSIGMYHIPVATGFCDEMRDVHRRQLCGAHFKDKRVNLLAYLAFYSKRRTLRLSHESGVSRRHKVSQRDTTIRSLEMVRPKAFKVSHQLRVASNSSLI</sequence>
<dbReference type="EMBL" id="BPLF01000003">
    <property type="protein sequence ID" value="GIX63990.1"/>
    <property type="molecule type" value="Genomic_DNA"/>
</dbReference>
<protein>
    <submittedName>
        <fullName evidence="1">Uncharacterized protein</fullName>
    </submittedName>
</protein>
<reference evidence="1 2" key="1">
    <citation type="submission" date="2021-06" db="EMBL/GenBank/DDBJ databases">
        <title>Genome sequence of Babesia caballi.</title>
        <authorList>
            <person name="Yamagishi J."/>
            <person name="Kidaka T."/>
            <person name="Ochi A."/>
        </authorList>
    </citation>
    <scope>NUCLEOTIDE SEQUENCE [LARGE SCALE GENOMIC DNA]</scope>
    <source>
        <strain evidence="1">USDA-D6B2</strain>
    </source>
</reference>
<evidence type="ECO:0000313" key="2">
    <source>
        <dbReference type="Proteomes" id="UP001497744"/>
    </source>
</evidence>
<dbReference type="GeneID" id="94195471"/>